<dbReference type="AlphaFoldDB" id="A0A2S5IW63"/>
<dbReference type="EMBL" id="PRKW01000005">
    <property type="protein sequence ID" value="PPB48803.1"/>
    <property type="molecule type" value="Genomic_DNA"/>
</dbReference>
<proteinExistence type="predicted"/>
<dbReference type="Gene3D" id="3.30.530.20">
    <property type="match status" value="1"/>
</dbReference>
<sequence>MTVAFTCTTTTTVGQADLFDSSRSIDAHTGSMRFSRERAVAGVTSGLIGLGEYVTWRAWHFGVPVRMTSVITEFDAPHRFVDEQCSGPFRDFRHVHEFSEADGITTMVDRIRFTAPFGVVGAVAERALLRPYLRYLITVRNRFLTAGSSA</sequence>
<keyword evidence="2" id="KW-1185">Reference proteome</keyword>
<dbReference type="RefSeq" id="WP_104122205.1">
    <property type="nucleotide sequence ID" value="NZ_PRKW01000005.1"/>
</dbReference>
<dbReference type="Proteomes" id="UP000239297">
    <property type="component" value="Unassembled WGS sequence"/>
</dbReference>
<dbReference type="OrthoDB" id="9801773at2"/>
<dbReference type="SUPFAM" id="SSF55961">
    <property type="entry name" value="Bet v1-like"/>
    <property type="match status" value="1"/>
</dbReference>
<dbReference type="InterPro" id="IPR023393">
    <property type="entry name" value="START-like_dom_sf"/>
</dbReference>
<reference evidence="1 2" key="1">
    <citation type="journal article" date="2014" name="Int. J. Syst. Evol. Microbiol.">
        <title>Arthrobacter pityocampae sp. nov., isolated from Thaumetopoea pityocampa (Lep., Thaumetopoeidae).</title>
        <authorList>
            <person name="Ince I.A."/>
            <person name="Demirbag Z."/>
            <person name="Kati H."/>
        </authorList>
    </citation>
    <scope>NUCLEOTIDE SEQUENCE [LARGE SCALE GENOMIC DNA]</scope>
    <source>
        <strain evidence="1 2">Tp2</strain>
    </source>
</reference>
<evidence type="ECO:0000313" key="1">
    <source>
        <dbReference type="EMBL" id="PPB48803.1"/>
    </source>
</evidence>
<dbReference type="CDD" id="cd07820">
    <property type="entry name" value="SRPBCC_3"/>
    <property type="match status" value="1"/>
</dbReference>
<protein>
    <submittedName>
        <fullName evidence="1">Cyclase</fullName>
    </submittedName>
</protein>
<accession>A0A2S5IW63</accession>
<evidence type="ECO:0000313" key="2">
    <source>
        <dbReference type="Proteomes" id="UP000239297"/>
    </source>
</evidence>
<gene>
    <name evidence="1" type="ORF">C4K88_13930</name>
</gene>
<comment type="caution">
    <text evidence="1">The sequence shown here is derived from an EMBL/GenBank/DDBJ whole genome shotgun (WGS) entry which is preliminary data.</text>
</comment>
<name>A0A2S5IW63_9MICC</name>
<organism evidence="1 2">
    <name type="scientific">Arthrobacter pityocampae</name>
    <dbReference type="NCBI Taxonomy" id="547334"/>
    <lineage>
        <taxon>Bacteria</taxon>
        <taxon>Bacillati</taxon>
        <taxon>Actinomycetota</taxon>
        <taxon>Actinomycetes</taxon>
        <taxon>Micrococcales</taxon>
        <taxon>Micrococcaceae</taxon>
        <taxon>Arthrobacter</taxon>
    </lineage>
</organism>